<sequence>MNTYKFTEPFFLTSKHKTTVYKADESKVGYIQKMYDNDVQRYVSLFLDKLYFQYNFYNPEGERISFIKNIKENKKDYIRSRWLYKKENDNVIITNKTKLKTNIRFQIDMEEHSPIEVTRDFAENKVVFWKGNKQLAVINHTKTLPRKITVHTYNEDVLPLDLIFFIYFVYRIYSI</sequence>
<dbReference type="RefSeq" id="WP_091588460.1">
    <property type="nucleotide sequence ID" value="NZ_FNDU01000039.1"/>
</dbReference>
<organism evidence="2 3">
    <name type="scientific">Alteribacillus bidgolensis</name>
    <dbReference type="NCBI Taxonomy" id="930129"/>
    <lineage>
        <taxon>Bacteria</taxon>
        <taxon>Bacillati</taxon>
        <taxon>Bacillota</taxon>
        <taxon>Bacilli</taxon>
        <taxon>Bacillales</taxon>
        <taxon>Bacillaceae</taxon>
        <taxon>Alteribacillus</taxon>
    </lineage>
</organism>
<name>A0A1G8S1Y7_9BACI</name>
<dbReference type="Proteomes" id="UP000199017">
    <property type="component" value="Unassembled WGS sequence"/>
</dbReference>
<evidence type="ECO:0000313" key="2">
    <source>
        <dbReference type="EMBL" id="SDJ23132.1"/>
    </source>
</evidence>
<proteinExistence type="predicted"/>
<reference evidence="2 3" key="1">
    <citation type="submission" date="2016-10" db="EMBL/GenBank/DDBJ databases">
        <authorList>
            <person name="de Groot N.N."/>
        </authorList>
    </citation>
    <scope>NUCLEOTIDE SEQUENCE [LARGE SCALE GENOMIC DNA]</scope>
    <source>
        <strain evidence="3">P4B,CCM 7963,CECT 7998,DSM 25260,IBRC-M 10614,KCTC 13821</strain>
    </source>
</reference>
<evidence type="ECO:0000313" key="3">
    <source>
        <dbReference type="Proteomes" id="UP000199017"/>
    </source>
</evidence>
<accession>A0A1G8S1Y7</accession>
<dbReference type="Pfam" id="PF23728">
    <property type="entry name" value="Tubby_C_like"/>
    <property type="match status" value="1"/>
</dbReference>
<dbReference type="InterPro" id="IPR056944">
    <property type="entry name" value="Tubby_C-like"/>
</dbReference>
<dbReference type="AlphaFoldDB" id="A0A1G8S1Y7"/>
<dbReference type="EMBL" id="FNDU01000039">
    <property type="protein sequence ID" value="SDJ23132.1"/>
    <property type="molecule type" value="Genomic_DNA"/>
</dbReference>
<gene>
    <name evidence="2" type="ORF">SAMN05216352_1394</name>
</gene>
<dbReference type="OrthoDB" id="2844056at2"/>
<feature type="domain" description="Tubby C-terminal" evidence="1">
    <location>
        <begin position="4"/>
        <end position="173"/>
    </location>
</feature>
<keyword evidence="3" id="KW-1185">Reference proteome</keyword>
<evidence type="ECO:0000259" key="1">
    <source>
        <dbReference type="Pfam" id="PF23728"/>
    </source>
</evidence>
<protein>
    <recommendedName>
        <fullName evidence="1">Tubby C-terminal domain-containing protein</fullName>
    </recommendedName>
</protein>